<evidence type="ECO:0000313" key="2">
    <source>
        <dbReference type="EMBL" id="GAA4505685.1"/>
    </source>
</evidence>
<proteinExistence type="predicted"/>
<feature type="region of interest" description="Disordered" evidence="1">
    <location>
        <begin position="1"/>
        <end position="41"/>
    </location>
</feature>
<reference evidence="3" key="1">
    <citation type="journal article" date="2019" name="Int. J. Syst. Evol. Microbiol.">
        <title>The Global Catalogue of Microorganisms (GCM) 10K type strain sequencing project: providing services to taxonomists for standard genome sequencing and annotation.</title>
        <authorList>
            <consortium name="The Broad Institute Genomics Platform"/>
            <consortium name="The Broad Institute Genome Sequencing Center for Infectious Disease"/>
            <person name="Wu L."/>
            <person name="Ma J."/>
        </authorList>
    </citation>
    <scope>NUCLEOTIDE SEQUENCE [LARGE SCALE GENOMIC DNA]</scope>
    <source>
        <strain evidence="3">JCM 17933</strain>
    </source>
</reference>
<dbReference type="EMBL" id="BAABHF010000038">
    <property type="protein sequence ID" value="GAA4505685.1"/>
    <property type="molecule type" value="Genomic_DNA"/>
</dbReference>
<evidence type="ECO:0000313" key="3">
    <source>
        <dbReference type="Proteomes" id="UP001500503"/>
    </source>
</evidence>
<protein>
    <submittedName>
        <fullName evidence="2">Uncharacterized protein</fullName>
    </submittedName>
</protein>
<sequence length="107" mass="12032">MSRPLQRWFGFTPPHMRPRHVHPQQHDPHPHPHPGAAMPWGYPGLSHESLVTVLGDENAAHTARLVLDRAPDEMRVIVDLLIRLQLDQRTAADQGRHAPGAEDEPTS</sequence>
<gene>
    <name evidence="2" type="ORF">GCM10023191_061750</name>
</gene>
<name>A0ABP8QM29_9ACTN</name>
<keyword evidence="3" id="KW-1185">Reference proteome</keyword>
<dbReference type="Proteomes" id="UP001500503">
    <property type="component" value="Unassembled WGS sequence"/>
</dbReference>
<comment type="caution">
    <text evidence="2">The sequence shown here is derived from an EMBL/GenBank/DDBJ whole genome shotgun (WGS) entry which is preliminary data.</text>
</comment>
<evidence type="ECO:0000256" key="1">
    <source>
        <dbReference type="SAM" id="MobiDB-lite"/>
    </source>
</evidence>
<feature type="region of interest" description="Disordered" evidence="1">
    <location>
        <begin position="87"/>
        <end position="107"/>
    </location>
</feature>
<organism evidence="2 3">
    <name type="scientific">Actinoallomurus oryzae</name>
    <dbReference type="NCBI Taxonomy" id="502180"/>
    <lineage>
        <taxon>Bacteria</taxon>
        <taxon>Bacillati</taxon>
        <taxon>Actinomycetota</taxon>
        <taxon>Actinomycetes</taxon>
        <taxon>Streptosporangiales</taxon>
        <taxon>Thermomonosporaceae</taxon>
        <taxon>Actinoallomurus</taxon>
    </lineage>
</organism>
<accession>A0ABP8QM29</accession>